<reference evidence="16" key="1">
    <citation type="journal article" date="2023" name="Science">
        <title>Genome structures resolve the early diversification of teleost fishes.</title>
        <authorList>
            <person name="Parey E."/>
            <person name="Louis A."/>
            <person name="Montfort J."/>
            <person name="Bouchez O."/>
            <person name="Roques C."/>
            <person name="Iampietro C."/>
            <person name="Lluch J."/>
            <person name="Castinel A."/>
            <person name="Donnadieu C."/>
            <person name="Desvignes T."/>
            <person name="Floi Bucao C."/>
            <person name="Jouanno E."/>
            <person name="Wen M."/>
            <person name="Mejri S."/>
            <person name="Dirks R."/>
            <person name="Jansen H."/>
            <person name="Henkel C."/>
            <person name="Chen W.J."/>
            <person name="Zahm M."/>
            <person name="Cabau C."/>
            <person name="Klopp C."/>
            <person name="Thompson A.W."/>
            <person name="Robinson-Rechavi M."/>
            <person name="Braasch I."/>
            <person name="Lecointre G."/>
            <person name="Bobe J."/>
            <person name="Postlethwait J.H."/>
            <person name="Berthelot C."/>
            <person name="Roest Crollius H."/>
            <person name="Guiguen Y."/>
        </authorList>
    </citation>
    <scope>NUCLEOTIDE SEQUENCE</scope>
    <source>
        <strain evidence="16">Concon-B</strain>
    </source>
</reference>
<evidence type="ECO:0000256" key="9">
    <source>
        <dbReference type="ARBA" id="ARBA00023128"/>
    </source>
</evidence>
<evidence type="ECO:0000256" key="7">
    <source>
        <dbReference type="ARBA" id="ARBA00022989"/>
    </source>
</evidence>
<dbReference type="AlphaFoldDB" id="A0A9Q1I1B0"/>
<evidence type="ECO:0000256" key="1">
    <source>
        <dbReference type="ARBA" id="ARBA00004123"/>
    </source>
</evidence>
<keyword evidence="7" id="KW-1133">Transmembrane helix</keyword>
<dbReference type="InterPro" id="IPR007014">
    <property type="entry name" value="FUN14"/>
</dbReference>
<evidence type="ECO:0000256" key="13">
    <source>
        <dbReference type="ARBA" id="ARBA00039376"/>
    </source>
</evidence>
<evidence type="ECO:0000313" key="17">
    <source>
        <dbReference type="Proteomes" id="UP001152803"/>
    </source>
</evidence>
<keyword evidence="9" id="KW-0496">Mitochondrion</keyword>
<evidence type="ECO:0000256" key="15">
    <source>
        <dbReference type="ARBA" id="ARBA00045668"/>
    </source>
</evidence>
<evidence type="ECO:0000256" key="3">
    <source>
        <dbReference type="ARBA" id="ARBA00009160"/>
    </source>
</evidence>
<dbReference type="Proteomes" id="UP001152803">
    <property type="component" value="Unassembled WGS sequence"/>
</dbReference>
<organism evidence="16 17">
    <name type="scientific">Conger conger</name>
    <name type="common">Conger eel</name>
    <name type="synonym">Muraena conger</name>
    <dbReference type="NCBI Taxonomy" id="82655"/>
    <lineage>
        <taxon>Eukaryota</taxon>
        <taxon>Metazoa</taxon>
        <taxon>Chordata</taxon>
        <taxon>Craniata</taxon>
        <taxon>Vertebrata</taxon>
        <taxon>Euteleostomi</taxon>
        <taxon>Actinopterygii</taxon>
        <taxon>Neopterygii</taxon>
        <taxon>Teleostei</taxon>
        <taxon>Anguilliformes</taxon>
        <taxon>Congridae</taxon>
        <taxon>Conger</taxon>
    </lineage>
</organism>
<dbReference type="Pfam" id="PF04930">
    <property type="entry name" value="FUN14"/>
    <property type="match status" value="1"/>
</dbReference>
<evidence type="ECO:0000313" key="16">
    <source>
        <dbReference type="EMBL" id="KAJ8276769.1"/>
    </source>
</evidence>
<dbReference type="GO" id="GO:0000422">
    <property type="term" value="P:autophagy of mitochondrion"/>
    <property type="evidence" value="ECO:0007669"/>
    <property type="project" value="TreeGrafter"/>
</dbReference>
<evidence type="ECO:0000256" key="14">
    <source>
        <dbReference type="ARBA" id="ARBA00041722"/>
    </source>
</evidence>
<evidence type="ECO:0000256" key="8">
    <source>
        <dbReference type="ARBA" id="ARBA00023015"/>
    </source>
</evidence>
<dbReference type="EMBL" id="JAFJMO010000005">
    <property type="protein sequence ID" value="KAJ8276769.1"/>
    <property type="molecule type" value="Genomic_DNA"/>
</dbReference>
<comment type="function">
    <text evidence="15">Binds directly and specifically 1,2-Diacyl-sn-glycero-3-phospho-(1'-myo-inositol-3',4',5'-bisphosphate) (PIP3) leading to the recruitment of PIP3 to mitochondria and may play a role in the regulation of the platelet activation via AKT/GSK3B/cGMP signaling pathways. May act as transcription factor that regulates SREBP1 (isoform SREBP-1C) expression in order to modulate triglyceride (TG) homeostasis in hepatocytes.</text>
</comment>
<evidence type="ECO:0000256" key="6">
    <source>
        <dbReference type="ARBA" id="ARBA00022787"/>
    </source>
</evidence>
<name>A0A9Q1I1B0_CONCO</name>
<keyword evidence="10" id="KW-0472">Membrane</keyword>
<gene>
    <name evidence="16" type="ORF">COCON_G00085210</name>
</gene>
<keyword evidence="4" id="KW-0597">Phosphoprotein</keyword>
<dbReference type="PANTHER" id="PTHR21346:SF5">
    <property type="entry name" value="FUN14 DOMAIN-CONTAINING PROTEIN 2"/>
    <property type="match status" value="1"/>
</dbReference>
<comment type="similarity">
    <text evidence="3">Belongs to the FUN14 family.</text>
</comment>
<evidence type="ECO:0000256" key="2">
    <source>
        <dbReference type="ARBA" id="ARBA00004374"/>
    </source>
</evidence>
<keyword evidence="12" id="KW-0539">Nucleus</keyword>
<evidence type="ECO:0000256" key="5">
    <source>
        <dbReference type="ARBA" id="ARBA00022692"/>
    </source>
</evidence>
<sequence>MPELRETSEEALSELTEYAKKQKWWKKVFGKDSGQDKSSVATQLVVGGITGWCAGYLFQKVGKLAAAAVGGGFILLQVANHTGYVTVDWKRVERDVNKAKRQLHLNTQRPPKEVRTKVEQAQMFVKKNMVLTGGFAGGFLLGLAS</sequence>
<dbReference type="OrthoDB" id="163794at2759"/>
<proteinExistence type="inferred from homology"/>
<evidence type="ECO:0000256" key="12">
    <source>
        <dbReference type="ARBA" id="ARBA00023242"/>
    </source>
</evidence>
<comment type="subcellular location">
    <subcellularLocation>
        <location evidence="2">Mitochondrion outer membrane</location>
        <topology evidence="2">Multi-pass membrane protein</topology>
    </subcellularLocation>
    <subcellularLocation>
        <location evidence="1">Nucleus</location>
    </subcellularLocation>
</comment>
<dbReference type="GO" id="GO:0005634">
    <property type="term" value="C:nucleus"/>
    <property type="evidence" value="ECO:0007669"/>
    <property type="project" value="UniProtKB-SubCell"/>
</dbReference>
<dbReference type="PANTHER" id="PTHR21346">
    <property type="entry name" value="FUN14 DOMAIN CONTAINING"/>
    <property type="match status" value="1"/>
</dbReference>
<evidence type="ECO:0000256" key="10">
    <source>
        <dbReference type="ARBA" id="ARBA00023136"/>
    </source>
</evidence>
<dbReference type="GO" id="GO:0005741">
    <property type="term" value="C:mitochondrial outer membrane"/>
    <property type="evidence" value="ECO:0007669"/>
    <property type="project" value="UniProtKB-SubCell"/>
</dbReference>
<keyword evidence="6" id="KW-1000">Mitochondrion outer membrane</keyword>
<accession>A0A9Q1I1B0</accession>
<comment type="caution">
    <text evidence="16">The sequence shown here is derived from an EMBL/GenBank/DDBJ whole genome shotgun (WGS) entry which is preliminary data.</text>
</comment>
<keyword evidence="8" id="KW-0805">Transcription regulation</keyword>
<keyword evidence="11" id="KW-0804">Transcription</keyword>
<keyword evidence="5" id="KW-0812">Transmembrane</keyword>
<keyword evidence="17" id="KW-1185">Reference proteome</keyword>
<evidence type="ECO:0000256" key="11">
    <source>
        <dbReference type="ARBA" id="ARBA00023163"/>
    </source>
</evidence>
<evidence type="ECO:0000256" key="4">
    <source>
        <dbReference type="ARBA" id="ARBA00022553"/>
    </source>
</evidence>
<protein>
    <recommendedName>
        <fullName evidence="13">FUN14 domain-containing protein 2</fullName>
    </recommendedName>
    <alternativeName>
        <fullName evidence="14">Hepatitis C virus core-binding protein 6</fullName>
    </alternativeName>
</protein>